<accession>A0A0X8X9M0</accession>
<reference evidence="6" key="1">
    <citation type="submission" date="2016-02" db="EMBL/GenBank/DDBJ databases">
        <title>Halorhodospira halochloris DSM-1059 complete genome, version 2.</title>
        <authorList>
            <person name="Tsukatani Y."/>
        </authorList>
    </citation>
    <scope>NUCLEOTIDE SEQUENCE</scope>
    <source>
        <strain evidence="6">DSM 1059</strain>
    </source>
</reference>
<dbReference type="RefSeq" id="WP_231902051.1">
    <property type="nucleotide sequence ID" value="NZ_AP017372.2"/>
</dbReference>
<dbReference type="PANTHER" id="PTHR14226">
    <property type="entry name" value="NEUROPATHY TARGET ESTERASE/SWISS CHEESE D.MELANOGASTER"/>
    <property type="match status" value="1"/>
</dbReference>
<name>A0A0X8X9M0_HALHR</name>
<dbReference type="CDD" id="cd07205">
    <property type="entry name" value="Pat_PNPLA6_PNPLA7_NTE1_like"/>
    <property type="match status" value="1"/>
</dbReference>
<dbReference type="InterPro" id="IPR050301">
    <property type="entry name" value="NTE"/>
</dbReference>
<feature type="short sequence motif" description="DGA/G" evidence="4">
    <location>
        <begin position="181"/>
        <end position="183"/>
    </location>
</feature>
<evidence type="ECO:0000256" key="1">
    <source>
        <dbReference type="ARBA" id="ARBA00022801"/>
    </source>
</evidence>
<evidence type="ECO:0000256" key="2">
    <source>
        <dbReference type="ARBA" id="ARBA00022963"/>
    </source>
</evidence>
<dbReference type="InterPro" id="IPR002641">
    <property type="entry name" value="PNPLA_dom"/>
</dbReference>
<dbReference type="Proteomes" id="UP000218890">
    <property type="component" value="Chromosome"/>
</dbReference>
<protein>
    <submittedName>
        <fullName evidence="6">SERINE PROTEASE</fullName>
    </submittedName>
</protein>
<feature type="domain" description="PNPLA" evidence="5">
    <location>
        <begin position="18"/>
        <end position="194"/>
    </location>
</feature>
<dbReference type="GO" id="GO:0006508">
    <property type="term" value="P:proteolysis"/>
    <property type="evidence" value="ECO:0007669"/>
    <property type="project" value="UniProtKB-KW"/>
</dbReference>
<dbReference type="InterPro" id="IPR016035">
    <property type="entry name" value="Acyl_Trfase/lysoPLipase"/>
</dbReference>
<gene>
    <name evidence="6" type="ORF">HH1059_12740</name>
</gene>
<evidence type="ECO:0000259" key="5">
    <source>
        <dbReference type="PROSITE" id="PS51635"/>
    </source>
</evidence>
<proteinExistence type="predicted"/>
<dbReference type="SUPFAM" id="SSF52151">
    <property type="entry name" value="FabD/lysophospholipase-like"/>
    <property type="match status" value="1"/>
</dbReference>
<keyword evidence="7" id="KW-1185">Reference proteome</keyword>
<sequence>MITSPAAQADNGQPRIGLALGSGGARGLSHLLIFEVLEELSLRPHRISGCSIGAIMGSLYASGMAAGKIRQELEKLIAAQDENLFQNLLSGDWRQWLGFIQPSTRQGGLVESDAFVDYLNKISGVDKFSELEIPLQVVATDYWKREMVVFDSGEIWPAVQASMAMPSLFSPVKHQGRTLIDGGLTNPVPYDLLTEDCDLIIAVNVLGTRKQEDDKDAKNPTYLENIFNTFQVMQYSILQEKMRREEPDFLVSPEISGINVMDFHRFHDILEQGQPQADRLKEELQKVI</sequence>
<dbReference type="Pfam" id="PF01734">
    <property type="entry name" value="Patatin"/>
    <property type="match status" value="1"/>
</dbReference>
<dbReference type="PANTHER" id="PTHR14226:SF76">
    <property type="entry name" value="NTE FAMILY PROTEIN RSSA"/>
    <property type="match status" value="1"/>
</dbReference>
<evidence type="ECO:0000313" key="7">
    <source>
        <dbReference type="Proteomes" id="UP000218890"/>
    </source>
</evidence>
<evidence type="ECO:0000256" key="3">
    <source>
        <dbReference type="ARBA" id="ARBA00023098"/>
    </source>
</evidence>
<keyword evidence="6" id="KW-0645">Protease</keyword>
<organism evidence="6 7">
    <name type="scientific">Halorhodospira halochloris</name>
    <name type="common">Ectothiorhodospira halochloris</name>
    <dbReference type="NCBI Taxonomy" id="1052"/>
    <lineage>
        <taxon>Bacteria</taxon>
        <taxon>Pseudomonadati</taxon>
        <taxon>Pseudomonadota</taxon>
        <taxon>Gammaproteobacteria</taxon>
        <taxon>Chromatiales</taxon>
        <taxon>Ectothiorhodospiraceae</taxon>
        <taxon>Halorhodospira</taxon>
    </lineage>
</organism>
<feature type="short sequence motif" description="GXSXG" evidence="4">
    <location>
        <begin position="49"/>
        <end position="53"/>
    </location>
</feature>
<dbReference type="AlphaFoldDB" id="A0A0X8X9M0"/>
<feature type="active site" description="Proton acceptor" evidence="4">
    <location>
        <position position="181"/>
    </location>
</feature>
<comment type="caution">
    <text evidence="4">Lacks conserved residue(s) required for the propagation of feature annotation.</text>
</comment>
<dbReference type="EMBL" id="AP017372">
    <property type="protein sequence ID" value="BAU57980.1"/>
    <property type="molecule type" value="Genomic_DNA"/>
</dbReference>
<dbReference type="GO" id="GO:0008233">
    <property type="term" value="F:peptidase activity"/>
    <property type="evidence" value="ECO:0007669"/>
    <property type="project" value="UniProtKB-KW"/>
</dbReference>
<evidence type="ECO:0000256" key="4">
    <source>
        <dbReference type="PROSITE-ProRule" id="PRU01161"/>
    </source>
</evidence>
<dbReference type="Gene3D" id="3.40.1090.10">
    <property type="entry name" value="Cytosolic phospholipase A2 catalytic domain"/>
    <property type="match status" value="1"/>
</dbReference>
<dbReference type="KEGG" id="hhk:HH1059_12740"/>
<dbReference type="GO" id="GO:0016042">
    <property type="term" value="P:lipid catabolic process"/>
    <property type="evidence" value="ECO:0007669"/>
    <property type="project" value="UniProtKB-UniRule"/>
</dbReference>
<evidence type="ECO:0000313" key="6">
    <source>
        <dbReference type="EMBL" id="BAU57980.1"/>
    </source>
</evidence>
<feature type="active site" description="Nucleophile" evidence="4">
    <location>
        <position position="51"/>
    </location>
</feature>
<keyword evidence="3 4" id="KW-0443">Lipid metabolism</keyword>
<keyword evidence="1 4" id="KW-0378">Hydrolase</keyword>
<keyword evidence="2 4" id="KW-0442">Lipid degradation</keyword>
<dbReference type="PROSITE" id="PS51635">
    <property type="entry name" value="PNPLA"/>
    <property type="match status" value="1"/>
</dbReference>